<dbReference type="PANTHER" id="PTHR43669:SF3">
    <property type="entry name" value="ALCOHOL DEHYDROGENASE, PUTATIVE (AFU_ORTHOLOGUE AFUA_3G03445)-RELATED"/>
    <property type="match status" value="1"/>
</dbReference>
<evidence type="ECO:0008006" key="5">
    <source>
        <dbReference type="Google" id="ProtNLM"/>
    </source>
</evidence>
<dbReference type="InterPro" id="IPR036291">
    <property type="entry name" value="NAD(P)-bd_dom_sf"/>
</dbReference>
<dbReference type="GeneID" id="27354757"/>
<dbReference type="HOGENOM" id="CLU_010194_2_6_1"/>
<dbReference type="Pfam" id="PF00106">
    <property type="entry name" value="adh_short"/>
    <property type="match status" value="1"/>
</dbReference>
<dbReference type="VEuPathDB" id="FungiDB:PV06_02683"/>
<dbReference type="PANTHER" id="PTHR43669">
    <property type="entry name" value="5-KETO-D-GLUCONATE 5-REDUCTASE"/>
    <property type="match status" value="1"/>
</dbReference>
<accession>A0A0D2B4B4</accession>
<dbReference type="AlphaFoldDB" id="A0A0D2B4B4"/>
<name>A0A0D2B4B4_9EURO</name>
<dbReference type="Proteomes" id="UP000053342">
    <property type="component" value="Unassembled WGS sequence"/>
</dbReference>
<gene>
    <name evidence="3" type="ORF">PV06_02683</name>
</gene>
<keyword evidence="4" id="KW-1185">Reference proteome</keyword>
<protein>
    <recommendedName>
        <fullName evidence="5">Oxidoreductase</fullName>
    </recommendedName>
</protein>
<evidence type="ECO:0000256" key="1">
    <source>
        <dbReference type="ARBA" id="ARBA00006484"/>
    </source>
</evidence>
<dbReference type="EMBL" id="KN847333">
    <property type="protein sequence ID" value="KIW47076.1"/>
    <property type="molecule type" value="Genomic_DNA"/>
</dbReference>
<evidence type="ECO:0000313" key="3">
    <source>
        <dbReference type="EMBL" id="KIW47076.1"/>
    </source>
</evidence>
<evidence type="ECO:0000313" key="4">
    <source>
        <dbReference type="Proteomes" id="UP000053342"/>
    </source>
</evidence>
<dbReference type="GO" id="GO:0016491">
    <property type="term" value="F:oxidoreductase activity"/>
    <property type="evidence" value="ECO:0007669"/>
    <property type="project" value="UniProtKB-KW"/>
</dbReference>
<sequence>MSATSTMKTILIVGATGGIGESFARRFHSMGKKVIVTGRRAERLQALKSELPGLETYTMDNTDIGSLPAHVKTLTTQYPDIDTVWVNSGIQFVFDFKTAASVEDDAKVSREITTNVTAPMILARHFVPFLLKRPDHGTFMITSSGLAFVPMGAFPIYCPTKAFVHHFMVGLRQQLIGTNITVIEIAPPYVATDLDAAHKPTDIPAPMPLAEYTDKTFEILNGKPATEIKEVGVGFAAMGAEAWRGAFRGILEHMKLGG</sequence>
<dbReference type="Gene3D" id="3.40.50.720">
    <property type="entry name" value="NAD(P)-binding Rossmann-like Domain"/>
    <property type="match status" value="1"/>
</dbReference>
<reference evidence="3 4" key="1">
    <citation type="submission" date="2015-01" db="EMBL/GenBank/DDBJ databases">
        <title>The Genome Sequence of Exophiala oligosperma CBS72588.</title>
        <authorList>
            <consortium name="The Broad Institute Genomics Platform"/>
            <person name="Cuomo C."/>
            <person name="de Hoog S."/>
            <person name="Gorbushina A."/>
            <person name="Stielow B."/>
            <person name="Teixiera M."/>
            <person name="Abouelleil A."/>
            <person name="Chapman S.B."/>
            <person name="Priest M."/>
            <person name="Young S.K."/>
            <person name="Wortman J."/>
            <person name="Nusbaum C."/>
            <person name="Birren B."/>
        </authorList>
    </citation>
    <scope>NUCLEOTIDE SEQUENCE [LARGE SCALE GENOMIC DNA]</scope>
    <source>
        <strain evidence="3 4">CBS 72588</strain>
    </source>
</reference>
<dbReference type="PRINTS" id="PR00081">
    <property type="entry name" value="GDHRDH"/>
</dbReference>
<dbReference type="OrthoDB" id="37659at2759"/>
<keyword evidence="2" id="KW-0560">Oxidoreductase</keyword>
<dbReference type="RefSeq" id="XP_016267292.1">
    <property type="nucleotide sequence ID" value="XM_016403395.1"/>
</dbReference>
<organism evidence="3 4">
    <name type="scientific">Exophiala oligosperma</name>
    <dbReference type="NCBI Taxonomy" id="215243"/>
    <lineage>
        <taxon>Eukaryota</taxon>
        <taxon>Fungi</taxon>
        <taxon>Dikarya</taxon>
        <taxon>Ascomycota</taxon>
        <taxon>Pezizomycotina</taxon>
        <taxon>Eurotiomycetes</taxon>
        <taxon>Chaetothyriomycetidae</taxon>
        <taxon>Chaetothyriales</taxon>
        <taxon>Herpotrichiellaceae</taxon>
        <taxon>Exophiala</taxon>
    </lineage>
</organism>
<dbReference type="SUPFAM" id="SSF51735">
    <property type="entry name" value="NAD(P)-binding Rossmann-fold domains"/>
    <property type="match status" value="1"/>
</dbReference>
<dbReference type="InterPro" id="IPR002347">
    <property type="entry name" value="SDR_fam"/>
</dbReference>
<dbReference type="STRING" id="215243.A0A0D2B4B4"/>
<comment type="similarity">
    <text evidence="1">Belongs to the short-chain dehydrogenases/reductases (SDR) family.</text>
</comment>
<proteinExistence type="inferred from homology"/>
<evidence type="ECO:0000256" key="2">
    <source>
        <dbReference type="ARBA" id="ARBA00023002"/>
    </source>
</evidence>